<sequence length="102" mass="11028">MANRKSLVDAAATVVGNRTLATEVVIAIEDAIGRSLAIGEPVRLASLGSLVPERVAPRSVRNPLTGEPMITAPTTRVRMRASSNLKRDMSRHMPERKDAQPE</sequence>
<dbReference type="EMBL" id="AP027733">
    <property type="protein sequence ID" value="BDZ52478.1"/>
    <property type="molecule type" value="Genomic_DNA"/>
</dbReference>
<feature type="region of interest" description="Disordered" evidence="2">
    <location>
        <begin position="60"/>
        <end position="102"/>
    </location>
</feature>
<dbReference type="Pfam" id="PF00216">
    <property type="entry name" value="Bac_DNA_binding"/>
    <property type="match status" value="1"/>
</dbReference>
<comment type="similarity">
    <text evidence="1">Belongs to the bacterial histone-like protein family.</text>
</comment>
<dbReference type="SMART" id="SM00411">
    <property type="entry name" value="BHL"/>
    <property type="match status" value="1"/>
</dbReference>
<dbReference type="Proteomes" id="UP001321486">
    <property type="component" value="Plasmid pNBRC108728a"/>
</dbReference>
<evidence type="ECO:0000256" key="1">
    <source>
        <dbReference type="RuleBase" id="RU003939"/>
    </source>
</evidence>
<gene>
    <name evidence="3" type="ORF">GCM10025867_47190</name>
</gene>
<proteinExistence type="inferred from homology"/>
<evidence type="ECO:0000313" key="4">
    <source>
        <dbReference type="Proteomes" id="UP001321486"/>
    </source>
</evidence>
<dbReference type="RefSeq" id="WP_286347328.1">
    <property type="nucleotide sequence ID" value="NZ_AP027733.1"/>
</dbReference>
<geneLocation type="plasmid" evidence="3 4">
    <name>pNBRC108728a</name>
</geneLocation>
<protein>
    <recommendedName>
        <fullName evidence="5">HU family DNA-binding protein</fullName>
    </recommendedName>
</protein>
<name>A0ABM8GVI1_9MICO</name>
<dbReference type="Gene3D" id="4.10.520.10">
    <property type="entry name" value="IHF-like DNA-binding proteins"/>
    <property type="match status" value="1"/>
</dbReference>
<dbReference type="SUPFAM" id="SSF47729">
    <property type="entry name" value="IHF-like DNA-binding proteins"/>
    <property type="match status" value="1"/>
</dbReference>
<evidence type="ECO:0000313" key="3">
    <source>
        <dbReference type="EMBL" id="BDZ52478.1"/>
    </source>
</evidence>
<feature type="compositionally biased region" description="Basic and acidic residues" evidence="2">
    <location>
        <begin position="85"/>
        <end position="102"/>
    </location>
</feature>
<accession>A0ABM8GVI1</accession>
<reference evidence="4" key="1">
    <citation type="journal article" date="2019" name="Int. J. Syst. Evol. Microbiol.">
        <title>The Global Catalogue of Microorganisms (GCM) 10K type strain sequencing project: providing services to taxonomists for standard genome sequencing and annotation.</title>
        <authorList>
            <consortium name="The Broad Institute Genomics Platform"/>
            <consortium name="The Broad Institute Genome Sequencing Center for Infectious Disease"/>
            <person name="Wu L."/>
            <person name="Ma J."/>
        </authorList>
    </citation>
    <scope>NUCLEOTIDE SEQUENCE [LARGE SCALE GENOMIC DNA]</scope>
    <source>
        <strain evidence="4">NBRC 108728</strain>
    </source>
</reference>
<organism evidence="3 4">
    <name type="scientific">Frondihabitans sucicola</name>
    <dbReference type="NCBI Taxonomy" id="1268041"/>
    <lineage>
        <taxon>Bacteria</taxon>
        <taxon>Bacillati</taxon>
        <taxon>Actinomycetota</taxon>
        <taxon>Actinomycetes</taxon>
        <taxon>Micrococcales</taxon>
        <taxon>Microbacteriaceae</taxon>
        <taxon>Frondihabitans</taxon>
    </lineage>
</organism>
<evidence type="ECO:0008006" key="5">
    <source>
        <dbReference type="Google" id="ProtNLM"/>
    </source>
</evidence>
<keyword evidence="4" id="KW-1185">Reference proteome</keyword>
<dbReference type="InterPro" id="IPR010992">
    <property type="entry name" value="IHF-like_DNA-bd_dom_sf"/>
</dbReference>
<keyword evidence="3" id="KW-0614">Plasmid</keyword>
<evidence type="ECO:0000256" key="2">
    <source>
        <dbReference type="SAM" id="MobiDB-lite"/>
    </source>
</evidence>
<dbReference type="InterPro" id="IPR000119">
    <property type="entry name" value="Hist_DNA-bd"/>
</dbReference>